<evidence type="ECO:0000313" key="1">
    <source>
        <dbReference type="EMBL" id="QTA89705.1"/>
    </source>
</evidence>
<accession>A0A975BQI2</accession>
<reference evidence="1" key="1">
    <citation type="journal article" date="2021" name="Microb. Physiol.">
        <title>Proteogenomic Insights into the Physiology of Marine, Sulfate-Reducing, Filamentous Desulfonema limicola and Desulfonema magnum.</title>
        <authorList>
            <person name="Schnaars V."/>
            <person name="Wohlbrand L."/>
            <person name="Scheve S."/>
            <person name="Hinrichs C."/>
            <person name="Reinhardt R."/>
            <person name="Rabus R."/>
        </authorList>
    </citation>
    <scope>NUCLEOTIDE SEQUENCE</scope>
    <source>
        <strain evidence="1">4be13</strain>
    </source>
</reference>
<dbReference type="EMBL" id="CP061800">
    <property type="protein sequence ID" value="QTA89705.1"/>
    <property type="molecule type" value="Genomic_DNA"/>
</dbReference>
<dbReference type="AlphaFoldDB" id="A0A975BQI2"/>
<evidence type="ECO:0000313" key="2">
    <source>
        <dbReference type="Proteomes" id="UP000663722"/>
    </source>
</evidence>
<sequence length="44" mass="5384">MAFLLVEKKLPKPRRFLLPKTVIKAFVVFFDQNKMKKYLFSRCY</sequence>
<protein>
    <submittedName>
        <fullName evidence="1">Uncharacterized protein</fullName>
    </submittedName>
</protein>
<keyword evidence="2" id="KW-1185">Reference proteome</keyword>
<dbReference type="KEGG" id="dmm:dnm_057620"/>
<organism evidence="1 2">
    <name type="scientific">Desulfonema magnum</name>
    <dbReference type="NCBI Taxonomy" id="45655"/>
    <lineage>
        <taxon>Bacteria</taxon>
        <taxon>Pseudomonadati</taxon>
        <taxon>Thermodesulfobacteriota</taxon>
        <taxon>Desulfobacteria</taxon>
        <taxon>Desulfobacterales</taxon>
        <taxon>Desulfococcaceae</taxon>
        <taxon>Desulfonema</taxon>
    </lineage>
</organism>
<proteinExistence type="predicted"/>
<gene>
    <name evidence="1" type="ORF">dnm_057620</name>
</gene>
<dbReference type="Proteomes" id="UP000663722">
    <property type="component" value="Chromosome"/>
</dbReference>
<name>A0A975BQI2_9BACT</name>